<keyword evidence="4" id="KW-1003">Cell membrane</keyword>
<dbReference type="InterPro" id="IPR010065">
    <property type="entry name" value="AA_ABC_transptr_permease_3TM"/>
</dbReference>
<comment type="similarity">
    <text evidence="2">Belongs to the binding-protein-dependent transport system permease family. HisMQ subfamily.</text>
</comment>
<evidence type="ECO:0000256" key="3">
    <source>
        <dbReference type="ARBA" id="ARBA00022448"/>
    </source>
</evidence>
<name>A0A0L8C7K4_ENSAD</name>
<evidence type="ECO:0000256" key="6">
    <source>
        <dbReference type="ARBA" id="ARBA00022692"/>
    </source>
</evidence>
<keyword evidence="6 9" id="KW-0812">Transmembrane</keyword>
<keyword evidence="5" id="KW-0997">Cell inner membrane</keyword>
<organism evidence="11 12">
    <name type="scientific">Ensifer adhaerens</name>
    <name type="common">Sinorhizobium morelense</name>
    <dbReference type="NCBI Taxonomy" id="106592"/>
    <lineage>
        <taxon>Bacteria</taxon>
        <taxon>Pseudomonadati</taxon>
        <taxon>Pseudomonadota</taxon>
        <taxon>Alphaproteobacteria</taxon>
        <taxon>Hyphomicrobiales</taxon>
        <taxon>Rhizobiaceae</taxon>
        <taxon>Sinorhizobium/Ensifer group</taxon>
        <taxon>Ensifer</taxon>
    </lineage>
</organism>
<gene>
    <name evidence="11" type="ORF">AC244_04755</name>
</gene>
<dbReference type="CDD" id="cd06261">
    <property type="entry name" value="TM_PBP2"/>
    <property type="match status" value="1"/>
</dbReference>
<dbReference type="OrthoDB" id="9815029at2"/>
<feature type="transmembrane region" description="Helical" evidence="9">
    <location>
        <begin position="181"/>
        <end position="202"/>
    </location>
</feature>
<feature type="domain" description="ABC transmembrane type-1" evidence="10">
    <location>
        <begin position="53"/>
        <end position="253"/>
    </location>
</feature>
<dbReference type="InterPro" id="IPR035906">
    <property type="entry name" value="MetI-like_sf"/>
</dbReference>
<evidence type="ECO:0000256" key="8">
    <source>
        <dbReference type="ARBA" id="ARBA00023136"/>
    </source>
</evidence>
<reference evidence="12" key="1">
    <citation type="submission" date="2015-07" db="EMBL/GenBank/DDBJ databases">
        <title>Whole genome sequence of an Ensifer adhaerens strain isolated from a cave pool in the Wind Cave National Park.</title>
        <authorList>
            <person name="Eng W.W.H."/>
            <person name="Gan H.M."/>
            <person name="Barton H.A."/>
            <person name="Savka M.A."/>
        </authorList>
    </citation>
    <scope>NUCLEOTIDE SEQUENCE [LARGE SCALE GENOMIC DNA]</scope>
    <source>
        <strain evidence="12">SD006</strain>
    </source>
</reference>
<evidence type="ECO:0000313" key="11">
    <source>
        <dbReference type="EMBL" id="KOF22799.1"/>
    </source>
</evidence>
<dbReference type="PANTHER" id="PTHR30133:SF2">
    <property type="entry name" value="ARGININE ABC TRANSPORTER PERMEASE PROTEIN ARTQ"/>
    <property type="match status" value="1"/>
</dbReference>
<evidence type="ECO:0000256" key="1">
    <source>
        <dbReference type="ARBA" id="ARBA00004429"/>
    </source>
</evidence>
<feature type="transmembrane region" description="Helical" evidence="9">
    <location>
        <begin position="234"/>
        <end position="256"/>
    </location>
</feature>
<feature type="transmembrane region" description="Helical" evidence="9">
    <location>
        <begin position="98"/>
        <end position="121"/>
    </location>
</feature>
<evidence type="ECO:0000256" key="9">
    <source>
        <dbReference type="RuleBase" id="RU363032"/>
    </source>
</evidence>
<comment type="caution">
    <text evidence="11">The sequence shown here is derived from an EMBL/GenBank/DDBJ whole genome shotgun (WGS) entry which is preliminary data.</text>
</comment>
<keyword evidence="3 9" id="KW-0813">Transport</keyword>
<evidence type="ECO:0000256" key="4">
    <source>
        <dbReference type="ARBA" id="ARBA00022475"/>
    </source>
</evidence>
<keyword evidence="7 9" id="KW-1133">Transmembrane helix</keyword>
<dbReference type="PROSITE" id="PS50928">
    <property type="entry name" value="ABC_TM1"/>
    <property type="match status" value="1"/>
</dbReference>
<dbReference type="AlphaFoldDB" id="A0A0L8C7K4"/>
<feature type="transmembrane region" description="Helical" evidence="9">
    <location>
        <begin position="7"/>
        <end position="29"/>
    </location>
</feature>
<dbReference type="InterPro" id="IPR000515">
    <property type="entry name" value="MetI-like"/>
</dbReference>
<evidence type="ECO:0000256" key="5">
    <source>
        <dbReference type="ARBA" id="ARBA00022519"/>
    </source>
</evidence>
<feature type="transmembrane region" description="Helical" evidence="9">
    <location>
        <begin position="49"/>
        <end position="77"/>
    </location>
</feature>
<proteinExistence type="inferred from homology"/>
<evidence type="ECO:0000256" key="7">
    <source>
        <dbReference type="ARBA" id="ARBA00022989"/>
    </source>
</evidence>
<sequence>MSGLFAGFYSILAWIGSIVDPFCGPVGVFRWLAPGTLLACGDAGWGDEIAYGFVVTASLAIATLPVGLLIGFFVALGKQSEERTVRLASNIYTTIFRGLPELLTLFIVYYGLQILVQQLLASFGYEGPVEINAFFAGMIALGVVFSAYCSEVLLSAFKAIPHGQYEAGAALGLHRGRTMRLIILPQLVRIALPGLGNLWMALLKDTALVSVVGLPDILRQTGIAARVTKQAFEFFGMACILFLVLAMVSSIIFSNLERWTKRAEMGR</sequence>
<dbReference type="NCBIfam" id="TIGR01726">
    <property type="entry name" value="HEQRo_perm_3TM"/>
    <property type="match status" value="1"/>
</dbReference>
<feature type="transmembrane region" description="Helical" evidence="9">
    <location>
        <begin position="133"/>
        <end position="160"/>
    </location>
</feature>
<dbReference type="GO" id="GO:0043190">
    <property type="term" value="C:ATP-binding cassette (ABC) transporter complex"/>
    <property type="evidence" value="ECO:0007669"/>
    <property type="project" value="InterPro"/>
</dbReference>
<evidence type="ECO:0000256" key="2">
    <source>
        <dbReference type="ARBA" id="ARBA00010072"/>
    </source>
</evidence>
<dbReference type="InterPro" id="IPR051613">
    <property type="entry name" value="ABC_transp_permease_HisMQ"/>
</dbReference>
<keyword evidence="8 9" id="KW-0472">Membrane</keyword>
<dbReference type="GO" id="GO:0022857">
    <property type="term" value="F:transmembrane transporter activity"/>
    <property type="evidence" value="ECO:0007669"/>
    <property type="project" value="InterPro"/>
</dbReference>
<comment type="subcellular location">
    <subcellularLocation>
        <location evidence="1">Cell inner membrane</location>
        <topology evidence="1">Multi-pass membrane protein</topology>
    </subcellularLocation>
    <subcellularLocation>
        <location evidence="9">Cell membrane</location>
        <topology evidence="9">Multi-pass membrane protein</topology>
    </subcellularLocation>
</comment>
<dbReference type="SUPFAM" id="SSF161098">
    <property type="entry name" value="MetI-like"/>
    <property type="match status" value="1"/>
</dbReference>
<dbReference type="Pfam" id="PF00528">
    <property type="entry name" value="BPD_transp_1"/>
    <property type="match status" value="1"/>
</dbReference>
<dbReference type="PATRIC" id="fig|106592.7.peg.1015"/>
<evidence type="ECO:0000259" key="10">
    <source>
        <dbReference type="PROSITE" id="PS50928"/>
    </source>
</evidence>
<protein>
    <submittedName>
        <fullName evidence="11">ABC transporter permease</fullName>
    </submittedName>
</protein>
<dbReference type="PANTHER" id="PTHR30133">
    <property type="entry name" value="CATIONIC AMINO ACID TRANSPORTER, MEMBRANE COMPONENT"/>
    <property type="match status" value="1"/>
</dbReference>
<dbReference type="RefSeq" id="WP_053247593.1">
    <property type="nucleotide sequence ID" value="NZ_LGAP01000001.1"/>
</dbReference>
<evidence type="ECO:0000313" key="12">
    <source>
        <dbReference type="Proteomes" id="UP000037425"/>
    </source>
</evidence>
<dbReference type="EMBL" id="LGAP01000001">
    <property type="protein sequence ID" value="KOF22799.1"/>
    <property type="molecule type" value="Genomic_DNA"/>
</dbReference>
<dbReference type="Gene3D" id="1.10.3720.10">
    <property type="entry name" value="MetI-like"/>
    <property type="match status" value="1"/>
</dbReference>
<dbReference type="Proteomes" id="UP000037425">
    <property type="component" value="Unassembled WGS sequence"/>
</dbReference>
<accession>A0A0L8C7K4</accession>